<accession>A0ABV8RRQ7</accession>
<dbReference type="PANTHER" id="PTHR30399:SF1">
    <property type="entry name" value="UTP PYROPHOSPHATASE"/>
    <property type="match status" value="1"/>
</dbReference>
<dbReference type="PANTHER" id="PTHR30399">
    <property type="entry name" value="UNCHARACTERIZED PROTEIN YGJP"/>
    <property type="match status" value="1"/>
</dbReference>
<evidence type="ECO:0000313" key="3">
    <source>
        <dbReference type="EMBL" id="MFC4294971.1"/>
    </source>
</evidence>
<sequence length="249" mass="27705">MSLRDWLSSASGEPRKAPPRRTLAVDGRELPLAIRRLKTARRMTLRLAPDGSEARVTLPPWGRVADAEAFARDRADWLAGQLVTIAPRSSVGCGTTLPFRGDEVVVRHYADAPRQPRLDDGEIVIGGPTEAVAARIQRWLERQALDLGATDLGEFAARAEVAVPSLRLSRAARRWGSCASDGTIRLNWRLIMAPDMVRRSVAAHEIAHLVHFDHSPAFYRLLDRIYDDDLTVANRWLKTQGRSLYAPFG</sequence>
<reference evidence="4" key="1">
    <citation type="journal article" date="2019" name="Int. J. Syst. Evol. Microbiol.">
        <title>The Global Catalogue of Microorganisms (GCM) 10K type strain sequencing project: providing services to taxonomists for standard genome sequencing and annotation.</title>
        <authorList>
            <consortium name="The Broad Institute Genomics Platform"/>
            <consortium name="The Broad Institute Genome Sequencing Center for Infectious Disease"/>
            <person name="Wu L."/>
            <person name="Ma J."/>
        </authorList>
    </citation>
    <scope>NUCLEOTIDE SEQUENCE [LARGE SCALE GENOMIC DNA]</scope>
    <source>
        <strain evidence="4">CGMCC 1.12989</strain>
    </source>
</reference>
<proteinExistence type="predicted"/>
<keyword evidence="4" id="KW-1185">Reference proteome</keyword>
<protein>
    <submittedName>
        <fullName evidence="3">M48 family metallopeptidase</fullName>
    </submittedName>
</protein>
<dbReference type="EMBL" id="JBHSDR010000004">
    <property type="protein sequence ID" value="MFC4294971.1"/>
    <property type="molecule type" value="Genomic_DNA"/>
</dbReference>
<dbReference type="Pfam" id="PF01863">
    <property type="entry name" value="YgjP-like"/>
    <property type="match status" value="1"/>
</dbReference>
<comment type="caution">
    <text evidence="3">The sequence shown here is derived from an EMBL/GenBank/DDBJ whole genome shotgun (WGS) entry which is preliminary data.</text>
</comment>
<dbReference type="Proteomes" id="UP001595828">
    <property type="component" value="Unassembled WGS sequence"/>
</dbReference>
<feature type="region of interest" description="Disordered" evidence="1">
    <location>
        <begin position="1"/>
        <end position="20"/>
    </location>
</feature>
<dbReference type="Gene3D" id="3.30.2010.10">
    <property type="entry name" value="Metalloproteases ('zincins'), catalytic domain"/>
    <property type="match status" value="1"/>
</dbReference>
<gene>
    <name evidence="3" type="ORF">ACFO0A_07860</name>
</gene>
<name>A0ABV8RRQ7_9SPHN</name>
<evidence type="ECO:0000313" key="4">
    <source>
        <dbReference type="Proteomes" id="UP001595828"/>
    </source>
</evidence>
<dbReference type="InterPro" id="IPR053136">
    <property type="entry name" value="UTP_pyrophosphatase-like"/>
</dbReference>
<dbReference type="CDD" id="cd07344">
    <property type="entry name" value="M48_yhfN_like"/>
    <property type="match status" value="1"/>
</dbReference>
<organism evidence="3 4">
    <name type="scientific">Novosphingobium tardum</name>
    <dbReference type="NCBI Taxonomy" id="1538021"/>
    <lineage>
        <taxon>Bacteria</taxon>
        <taxon>Pseudomonadati</taxon>
        <taxon>Pseudomonadota</taxon>
        <taxon>Alphaproteobacteria</taxon>
        <taxon>Sphingomonadales</taxon>
        <taxon>Sphingomonadaceae</taxon>
        <taxon>Novosphingobium</taxon>
    </lineage>
</organism>
<evidence type="ECO:0000259" key="2">
    <source>
        <dbReference type="Pfam" id="PF01863"/>
    </source>
</evidence>
<evidence type="ECO:0000256" key="1">
    <source>
        <dbReference type="SAM" id="MobiDB-lite"/>
    </source>
</evidence>
<dbReference type="InterPro" id="IPR002725">
    <property type="entry name" value="YgjP-like_metallopeptidase"/>
</dbReference>
<feature type="domain" description="YgjP-like metallopeptidase" evidence="2">
    <location>
        <begin position="41"/>
        <end position="239"/>
    </location>
</feature>